<evidence type="ECO:0000313" key="3">
    <source>
        <dbReference type="EMBL" id="OTF95555.1"/>
    </source>
</evidence>
<dbReference type="Proteomes" id="UP000215914">
    <property type="component" value="Chromosome 15"/>
</dbReference>
<sequence length="126" mass="13779">MKLALALNTCLYVSESSDDVEFVKSSSRSCSDSPRRMPITPTPSSSGLHVLKNGDKSTSEMCFLISVAVLPCFNFKRDAQKQELASSSTDSLYKTLKDQDANLNSLIGWLTSLEPSGTPQRKITKV</sequence>
<organism evidence="3 4">
    <name type="scientific">Helianthus annuus</name>
    <name type="common">Common sunflower</name>
    <dbReference type="NCBI Taxonomy" id="4232"/>
    <lineage>
        <taxon>Eukaryota</taxon>
        <taxon>Viridiplantae</taxon>
        <taxon>Streptophyta</taxon>
        <taxon>Embryophyta</taxon>
        <taxon>Tracheophyta</taxon>
        <taxon>Spermatophyta</taxon>
        <taxon>Magnoliopsida</taxon>
        <taxon>eudicotyledons</taxon>
        <taxon>Gunneridae</taxon>
        <taxon>Pentapetalae</taxon>
        <taxon>asterids</taxon>
        <taxon>campanulids</taxon>
        <taxon>Asterales</taxon>
        <taxon>Asteraceae</taxon>
        <taxon>Asteroideae</taxon>
        <taxon>Heliantheae alliance</taxon>
        <taxon>Heliantheae</taxon>
        <taxon>Helianthus</taxon>
    </lineage>
</organism>
<dbReference type="AlphaFoldDB" id="A0A251SBB5"/>
<proteinExistence type="predicted"/>
<name>A0A251SBB5_HELAN</name>
<dbReference type="Gramene" id="mRNA:HanXRQr2_Chr08g0349451">
    <property type="protein sequence ID" value="mRNA:HanXRQr2_Chr08g0349451"/>
    <property type="gene ID" value="HanXRQr2_Chr08g0349451"/>
</dbReference>
<dbReference type="EMBL" id="CM007904">
    <property type="protein sequence ID" value="OTF95555.1"/>
    <property type="molecule type" value="Genomic_DNA"/>
</dbReference>
<feature type="region of interest" description="Disordered" evidence="1">
    <location>
        <begin position="27"/>
        <end position="51"/>
    </location>
</feature>
<protein>
    <submittedName>
        <fullName evidence="3">Uncharacterized protein</fullName>
    </submittedName>
</protein>
<accession>A0A251SBB5</accession>
<keyword evidence="4" id="KW-1185">Reference proteome</keyword>
<evidence type="ECO:0000313" key="4">
    <source>
        <dbReference type="Proteomes" id="UP000215914"/>
    </source>
</evidence>
<dbReference type="InParanoid" id="A0A251SBB5"/>
<evidence type="ECO:0000313" key="2">
    <source>
        <dbReference type="EMBL" id="KAF5796267.1"/>
    </source>
</evidence>
<evidence type="ECO:0000256" key="1">
    <source>
        <dbReference type="SAM" id="MobiDB-lite"/>
    </source>
</evidence>
<reference evidence="2" key="3">
    <citation type="submission" date="2020-06" db="EMBL/GenBank/DDBJ databases">
        <title>Helianthus annuus Genome sequencing and assembly Release 2.</title>
        <authorList>
            <person name="Gouzy J."/>
            <person name="Langlade N."/>
            <person name="Munos S."/>
        </authorList>
    </citation>
    <scope>NUCLEOTIDE SEQUENCE</scope>
    <source>
        <tissue evidence="2">Leaves</tissue>
    </source>
</reference>
<reference evidence="2 4" key="1">
    <citation type="journal article" date="2017" name="Nature">
        <title>The sunflower genome provides insights into oil metabolism, flowering and Asterid evolution.</title>
        <authorList>
            <person name="Badouin H."/>
            <person name="Gouzy J."/>
            <person name="Grassa C.J."/>
            <person name="Murat F."/>
            <person name="Staton S.E."/>
            <person name="Cottret L."/>
            <person name="Lelandais-Briere C."/>
            <person name="Owens G.L."/>
            <person name="Carrere S."/>
            <person name="Mayjonade B."/>
            <person name="Legrand L."/>
            <person name="Gill N."/>
            <person name="Kane N.C."/>
            <person name="Bowers J.E."/>
            <person name="Hubner S."/>
            <person name="Bellec A."/>
            <person name="Berard A."/>
            <person name="Berges H."/>
            <person name="Blanchet N."/>
            <person name="Boniface M.C."/>
            <person name="Brunel D."/>
            <person name="Catrice O."/>
            <person name="Chaidir N."/>
            <person name="Claudel C."/>
            <person name="Donnadieu C."/>
            <person name="Faraut T."/>
            <person name="Fievet G."/>
            <person name="Helmstetter N."/>
            <person name="King M."/>
            <person name="Knapp S.J."/>
            <person name="Lai Z."/>
            <person name="Le Paslier M.C."/>
            <person name="Lippi Y."/>
            <person name="Lorenzon L."/>
            <person name="Mandel J.R."/>
            <person name="Marage G."/>
            <person name="Marchand G."/>
            <person name="Marquand E."/>
            <person name="Bret-Mestries E."/>
            <person name="Morien E."/>
            <person name="Nambeesan S."/>
            <person name="Nguyen T."/>
            <person name="Pegot-Espagnet P."/>
            <person name="Pouilly N."/>
            <person name="Raftis F."/>
            <person name="Sallet E."/>
            <person name="Schiex T."/>
            <person name="Thomas J."/>
            <person name="Vandecasteele C."/>
            <person name="Vares D."/>
            <person name="Vear F."/>
            <person name="Vautrin S."/>
            <person name="Crespi M."/>
            <person name="Mangin B."/>
            <person name="Burke J.M."/>
            <person name="Salse J."/>
            <person name="Munos S."/>
            <person name="Vincourt P."/>
            <person name="Rieseberg L.H."/>
            <person name="Langlade N.B."/>
        </authorList>
    </citation>
    <scope>NUCLEOTIDE SEQUENCE [LARGE SCALE GENOMIC DNA]</scope>
    <source>
        <strain evidence="4">cv. SF193</strain>
        <tissue evidence="2">Leaves</tissue>
    </source>
</reference>
<reference evidence="3" key="2">
    <citation type="submission" date="2017-02" db="EMBL/GenBank/DDBJ databases">
        <title>Sunflower complete genome.</title>
        <authorList>
            <person name="Langlade N."/>
            <person name="Munos S."/>
        </authorList>
    </citation>
    <scope>NUCLEOTIDE SEQUENCE [LARGE SCALE GENOMIC DNA]</scope>
    <source>
        <tissue evidence="3">Leaves</tissue>
    </source>
</reference>
<gene>
    <name evidence="3" type="ORF">HannXRQ_Chr15g0484431</name>
    <name evidence="2" type="ORF">HanXRQr2_Chr08g0349451</name>
</gene>
<dbReference type="EMBL" id="MNCJ02000323">
    <property type="protein sequence ID" value="KAF5796267.1"/>
    <property type="molecule type" value="Genomic_DNA"/>
</dbReference>